<keyword evidence="3" id="KW-1185">Reference proteome</keyword>
<dbReference type="Proteomes" id="UP000316079">
    <property type="component" value="Unassembled WGS sequence"/>
</dbReference>
<dbReference type="EMBL" id="SRMA01025672">
    <property type="protein sequence ID" value="TRY92139.1"/>
    <property type="molecule type" value="Genomic_DNA"/>
</dbReference>
<dbReference type="Gene3D" id="3.90.550.10">
    <property type="entry name" value="Spore Coat Polysaccharide Biosynthesis Protein SpsA, Chain A"/>
    <property type="match status" value="1"/>
</dbReference>
<reference evidence="2 3" key="1">
    <citation type="journal article" date="2019" name="Sci. Data">
        <title>Hybrid genome assembly and annotation of Danionella translucida.</title>
        <authorList>
            <person name="Kadobianskyi M."/>
            <person name="Schulze L."/>
            <person name="Schuelke M."/>
            <person name="Judkewitz B."/>
        </authorList>
    </citation>
    <scope>NUCLEOTIDE SEQUENCE [LARGE SCALE GENOMIC DNA]</scope>
    <source>
        <strain evidence="2 3">Bolton</strain>
    </source>
</reference>
<evidence type="ECO:0000313" key="2">
    <source>
        <dbReference type="EMBL" id="TRY92139.1"/>
    </source>
</evidence>
<evidence type="ECO:0000259" key="1">
    <source>
        <dbReference type="Pfam" id="PF00535"/>
    </source>
</evidence>
<evidence type="ECO:0000313" key="3">
    <source>
        <dbReference type="Proteomes" id="UP000316079"/>
    </source>
</evidence>
<name>A0A553QQ88_9TELE</name>
<dbReference type="InterPro" id="IPR029044">
    <property type="entry name" value="Nucleotide-diphossugar_trans"/>
</dbReference>
<proteinExistence type="predicted"/>
<comment type="caution">
    <text evidence="2">The sequence shown here is derived from an EMBL/GenBank/DDBJ whole genome shotgun (WGS) entry which is preliminary data.</text>
</comment>
<dbReference type="InterPro" id="IPR001173">
    <property type="entry name" value="Glyco_trans_2-like"/>
</dbReference>
<accession>A0A553QQ88</accession>
<dbReference type="STRING" id="623744.A0A553QQ88"/>
<organism evidence="2 3">
    <name type="scientific">Danionella cerebrum</name>
    <dbReference type="NCBI Taxonomy" id="2873325"/>
    <lineage>
        <taxon>Eukaryota</taxon>
        <taxon>Metazoa</taxon>
        <taxon>Chordata</taxon>
        <taxon>Craniata</taxon>
        <taxon>Vertebrata</taxon>
        <taxon>Euteleostomi</taxon>
        <taxon>Actinopterygii</taxon>
        <taxon>Neopterygii</taxon>
        <taxon>Teleostei</taxon>
        <taxon>Ostariophysi</taxon>
        <taxon>Cypriniformes</taxon>
        <taxon>Danionidae</taxon>
        <taxon>Danioninae</taxon>
        <taxon>Danionella</taxon>
    </lineage>
</organism>
<protein>
    <recommendedName>
        <fullName evidence="1">Glycosyltransferase 2-like domain-containing protein</fullName>
    </recommendedName>
</protein>
<dbReference type="PANTHER" id="PTHR22916">
    <property type="entry name" value="GLYCOSYLTRANSFERASE"/>
    <property type="match status" value="1"/>
</dbReference>
<dbReference type="PANTHER" id="PTHR22916:SF3">
    <property type="entry name" value="UDP-GLCNAC:BETAGAL BETA-1,3-N-ACETYLGLUCOSAMINYLTRANSFERASE-LIKE PROTEIN 1"/>
    <property type="match status" value="1"/>
</dbReference>
<dbReference type="SUPFAM" id="SSF53448">
    <property type="entry name" value="Nucleotide-diphospho-sugar transferases"/>
    <property type="match status" value="1"/>
</dbReference>
<gene>
    <name evidence="2" type="ORF">DNTS_031453</name>
</gene>
<dbReference type="AlphaFoldDB" id="A0A553QQ88"/>
<dbReference type="GO" id="GO:0016758">
    <property type="term" value="F:hexosyltransferase activity"/>
    <property type="evidence" value="ECO:0007669"/>
    <property type="project" value="UniProtKB-ARBA"/>
</dbReference>
<dbReference type="OrthoDB" id="206708at2759"/>
<sequence>MSGSHKSSGESERESQRLCTGNDAECEKPAEGACAPVCVSVIMPVFNASDWLDECLQSILEQDFQGSMELCVFDDSSTDGSRALVESWRMRFQERGISLLTDGHTSSNPRGVGFAKNQAVRLSSGRFLCFQDADDVMKPQRVRLQLEAAEAHPDAIVGCRVCRVPDGSTERYTRWINSLSPEQLLTQVFTSHGPTAIMPTWFCSRRWFLRVGAFDERGKGVPEDLLFFYQSLRCGGGVVRVDECLLVYRYHPLAATHSVLE</sequence>
<feature type="domain" description="Glycosyltransferase 2-like" evidence="1">
    <location>
        <begin position="40"/>
        <end position="208"/>
    </location>
</feature>
<dbReference type="Pfam" id="PF00535">
    <property type="entry name" value="Glycos_transf_2"/>
    <property type="match status" value="1"/>
</dbReference>